<reference evidence="3" key="1">
    <citation type="submission" date="2024-06" db="EMBL/GenBank/DDBJ databases">
        <title>Biodegradation of dimethachlon by Arthrobacter sp. K5: mechanistic insights and ecological implications.</title>
        <authorList>
            <person name="Hu S."/>
            <person name="Lu P."/>
        </authorList>
    </citation>
    <scope>NUCLEOTIDE SEQUENCE</scope>
    <source>
        <strain evidence="3">K5</strain>
    </source>
</reference>
<feature type="compositionally biased region" description="Basic and acidic residues" evidence="1">
    <location>
        <begin position="52"/>
        <end position="61"/>
    </location>
</feature>
<dbReference type="EMBL" id="CP159279">
    <property type="protein sequence ID" value="XCH10374.1"/>
    <property type="molecule type" value="Genomic_DNA"/>
</dbReference>
<feature type="compositionally biased region" description="Basic and acidic residues" evidence="1">
    <location>
        <begin position="73"/>
        <end position="91"/>
    </location>
</feature>
<proteinExistence type="predicted"/>
<organism evidence="3">
    <name type="scientific">Arthrobacter sp. K5</name>
    <dbReference type="NCBI Taxonomy" id="2839623"/>
    <lineage>
        <taxon>Bacteria</taxon>
        <taxon>Bacillati</taxon>
        <taxon>Actinomycetota</taxon>
        <taxon>Actinomycetes</taxon>
        <taxon>Micrococcales</taxon>
        <taxon>Micrococcaceae</taxon>
        <taxon>Arthrobacter</taxon>
    </lineage>
</organism>
<dbReference type="AlphaFoldDB" id="A0AAU8ENV4"/>
<keyword evidence="2" id="KW-0812">Transmembrane</keyword>
<sequence>MIAAAVPAGILVPEALLFTDWFRFMAAFVAVNTVMYAALALAKVLPKLQSPDWRRGQRSEPRGIYPDGQGEPGRADAEYSREEVGAGSREP</sequence>
<name>A0AAU8ENV4_9MICC</name>
<evidence type="ECO:0000313" key="3">
    <source>
        <dbReference type="EMBL" id="XCH10374.1"/>
    </source>
</evidence>
<gene>
    <name evidence="3" type="ORF">ABRP34_16245</name>
</gene>
<evidence type="ECO:0000256" key="1">
    <source>
        <dbReference type="SAM" id="MobiDB-lite"/>
    </source>
</evidence>
<feature type="region of interest" description="Disordered" evidence="1">
    <location>
        <begin position="51"/>
        <end position="91"/>
    </location>
</feature>
<evidence type="ECO:0000256" key="2">
    <source>
        <dbReference type="SAM" id="Phobius"/>
    </source>
</evidence>
<keyword evidence="2" id="KW-0472">Membrane</keyword>
<keyword evidence="2" id="KW-1133">Transmembrane helix</keyword>
<dbReference type="RefSeq" id="WP_353710991.1">
    <property type="nucleotide sequence ID" value="NZ_CP159279.1"/>
</dbReference>
<feature type="transmembrane region" description="Helical" evidence="2">
    <location>
        <begin position="21"/>
        <end position="45"/>
    </location>
</feature>
<accession>A0AAU8ENV4</accession>
<protein>
    <submittedName>
        <fullName evidence="3">Uncharacterized protein</fullName>
    </submittedName>
</protein>